<comment type="caution">
    <text evidence="2">The sequence shown here is derived from an EMBL/GenBank/DDBJ whole genome shotgun (WGS) entry which is preliminary data.</text>
</comment>
<evidence type="ECO:0000313" key="2">
    <source>
        <dbReference type="EMBL" id="KAG6106653.1"/>
    </source>
</evidence>
<dbReference type="EMBL" id="SRQM01000706">
    <property type="protein sequence ID" value="KAG6106653.1"/>
    <property type="molecule type" value="Genomic_DNA"/>
</dbReference>
<evidence type="ECO:0000256" key="1">
    <source>
        <dbReference type="SAM" id="SignalP"/>
    </source>
</evidence>
<protein>
    <submittedName>
        <fullName evidence="2">Uncharacterized protein</fullName>
    </submittedName>
</protein>
<dbReference type="AlphaFoldDB" id="A0A9P7PVM9"/>
<keyword evidence="1" id="KW-0732">Signal</keyword>
<keyword evidence="3" id="KW-1185">Reference proteome</keyword>
<reference evidence="2 3" key="1">
    <citation type="journal article" date="2020" name="bioRxiv">
        <title>Whole genome comparisons of ergot fungi reveals the divergence and evolution of species within the genus Claviceps are the result of varying mechanisms driving genome evolution and host range expansion.</title>
        <authorList>
            <person name="Wyka S.A."/>
            <person name="Mondo S.J."/>
            <person name="Liu M."/>
            <person name="Dettman J."/>
            <person name="Nalam V."/>
            <person name="Broders K.D."/>
        </authorList>
    </citation>
    <scope>NUCLEOTIDE SEQUENCE [LARGE SCALE GENOMIC DNA]</scope>
    <source>
        <strain evidence="2 3">LM576</strain>
    </source>
</reference>
<dbReference type="Proteomes" id="UP000732380">
    <property type="component" value="Unassembled WGS sequence"/>
</dbReference>
<evidence type="ECO:0000313" key="3">
    <source>
        <dbReference type="Proteomes" id="UP000732380"/>
    </source>
</evidence>
<organism evidence="2 3">
    <name type="scientific">Claviceps humidiphila</name>
    <dbReference type="NCBI Taxonomy" id="1294629"/>
    <lineage>
        <taxon>Eukaryota</taxon>
        <taxon>Fungi</taxon>
        <taxon>Dikarya</taxon>
        <taxon>Ascomycota</taxon>
        <taxon>Pezizomycotina</taxon>
        <taxon>Sordariomycetes</taxon>
        <taxon>Hypocreomycetidae</taxon>
        <taxon>Hypocreales</taxon>
        <taxon>Clavicipitaceae</taxon>
        <taxon>Claviceps</taxon>
    </lineage>
</organism>
<gene>
    <name evidence="2" type="ORF">E4U13_007336</name>
</gene>
<feature type="chain" id="PRO_5040402636" evidence="1">
    <location>
        <begin position="19"/>
        <end position="101"/>
    </location>
</feature>
<feature type="signal peptide" evidence="1">
    <location>
        <begin position="1"/>
        <end position="18"/>
    </location>
</feature>
<proteinExistence type="predicted"/>
<accession>A0A9P7PVM9</accession>
<name>A0A9P7PVM9_9HYPO</name>
<sequence>MQLLSALAVAFAASVASAAPYSDVASDKSVREVQPKYRWCNHGTAGNNGCEENGLHTYCCIYIETLGPHPYFNIWRTVTVTSRNPEGSIHCENGGFVYCSA</sequence>